<dbReference type="STRING" id="2512241.A0A553ICW8"/>
<evidence type="ECO:0000256" key="1">
    <source>
        <dbReference type="SAM" id="MobiDB-lite"/>
    </source>
</evidence>
<feature type="compositionally biased region" description="Acidic residues" evidence="1">
    <location>
        <begin position="557"/>
        <end position="571"/>
    </location>
</feature>
<feature type="compositionally biased region" description="Basic and acidic residues" evidence="1">
    <location>
        <begin position="175"/>
        <end position="185"/>
    </location>
</feature>
<feature type="compositionally biased region" description="Polar residues" evidence="1">
    <location>
        <begin position="148"/>
        <end position="157"/>
    </location>
</feature>
<reference evidence="3" key="1">
    <citation type="submission" date="2019-06" db="EMBL/GenBank/DDBJ databases">
        <title>Draft genome sequence of the griseofulvin-producing fungus Xylaria cubensis strain G536.</title>
        <authorList>
            <person name="Mead M.E."/>
            <person name="Raja H.A."/>
            <person name="Steenwyk J.L."/>
            <person name="Knowles S.L."/>
            <person name="Oberlies N.H."/>
            <person name="Rokas A."/>
        </authorList>
    </citation>
    <scope>NUCLEOTIDE SEQUENCE [LARGE SCALE GENOMIC DNA]</scope>
    <source>
        <strain evidence="3">G536</strain>
    </source>
</reference>
<feature type="compositionally biased region" description="Basic residues" evidence="1">
    <location>
        <begin position="138"/>
        <end position="147"/>
    </location>
</feature>
<keyword evidence="3" id="KW-1185">Reference proteome</keyword>
<feature type="region of interest" description="Disordered" evidence="1">
    <location>
        <begin position="537"/>
        <end position="637"/>
    </location>
</feature>
<dbReference type="EMBL" id="VFLP01000004">
    <property type="protein sequence ID" value="TRX98036.1"/>
    <property type="molecule type" value="Genomic_DNA"/>
</dbReference>
<feature type="compositionally biased region" description="Polar residues" evidence="1">
    <location>
        <begin position="82"/>
        <end position="97"/>
    </location>
</feature>
<accession>A0A553ICW8</accession>
<evidence type="ECO:0000313" key="2">
    <source>
        <dbReference type="EMBL" id="TRX98036.1"/>
    </source>
</evidence>
<organism evidence="2 3">
    <name type="scientific">Xylaria flabelliformis</name>
    <dbReference type="NCBI Taxonomy" id="2512241"/>
    <lineage>
        <taxon>Eukaryota</taxon>
        <taxon>Fungi</taxon>
        <taxon>Dikarya</taxon>
        <taxon>Ascomycota</taxon>
        <taxon>Pezizomycotina</taxon>
        <taxon>Sordariomycetes</taxon>
        <taxon>Xylariomycetidae</taxon>
        <taxon>Xylariales</taxon>
        <taxon>Xylariaceae</taxon>
        <taxon>Xylaria</taxon>
    </lineage>
</organism>
<feature type="compositionally biased region" description="Basic and acidic residues" evidence="1">
    <location>
        <begin position="586"/>
        <end position="596"/>
    </location>
</feature>
<name>A0A553ICW8_9PEZI</name>
<feature type="compositionally biased region" description="Polar residues" evidence="1">
    <location>
        <begin position="105"/>
        <end position="116"/>
    </location>
</feature>
<feature type="compositionally biased region" description="Polar residues" evidence="1">
    <location>
        <begin position="1"/>
        <end position="11"/>
    </location>
</feature>
<dbReference type="Proteomes" id="UP000319160">
    <property type="component" value="Unassembled WGS sequence"/>
</dbReference>
<gene>
    <name evidence="2" type="ORF">FHL15_001246</name>
</gene>
<feature type="compositionally biased region" description="Basic and acidic residues" evidence="1">
    <location>
        <begin position="51"/>
        <end position="62"/>
    </location>
</feature>
<evidence type="ECO:0000313" key="3">
    <source>
        <dbReference type="Proteomes" id="UP000319160"/>
    </source>
</evidence>
<feature type="compositionally biased region" description="Polar residues" evidence="1">
    <location>
        <begin position="316"/>
        <end position="332"/>
    </location>
</feature>
<comment type="caution">
    <text evidence="2">The sequence shown here is derived from an EMBL/GenBank/DDBJ whole genome shotgun (WGS) entry which is preliminary data.</text>
</comment>
<dbReference type="OrthoDB" id="5428925at2759"/>
<protein>
    <submittedName>
        <fullName evidence="2">Uncharacterized protein</fullName>
    </submittedName>
</protein>
<feature type="region of interest" description="Disordered" evidence="1">
    <location>
        <begin position="1"/>
        <end position="188"/>
    </location>
</feature>
<proteinExistence type="predicted"/>
<sequence length="637" mass="69464">MGLFKSPSNAGRSRPGPAPRSNIRGNISGPIPIPDDEFPIRNPGSSIAQEGRPKKFDPEIQRDSAAASISSVYNGAREDKTNSLAHSGPSQTSTNSTHARRRTNRSSTVRYSTMSEATDPAASPSRKKSSFRAAIGKLFKKRNKKQSIRSASGSEAHSTPPVDHHRSDPVVAERGPTDSETEPKRSVSLPVTEFNKALRSHSIGPDDYMAIHSARNSLQSDSVFLRRRAVTTSGGPIISKPRDESTDISGLSPRPASAQGHDMVDDYDPESIGRAVSVDYITSRRRSRSLSQLPDVSEGHGLVRKRSEEIRYWRASQNPGPLSSDPSVSNCEQPLATEPTLSITESHGESQPLDAPEPFNFRSISTMRITQAASLEDRVATLEVQNQKLERLVSKLFQVVPGIDRYSTTNHPAPVTSMAPPTTHATTLVNQGTPVDIDPLSPSYSVSEQSNVSFEDEKTFIGSIRPPTREAPRPISNVTIRGATSLPTLSKDTPHPFTSDHYNTLRSLLDDERAARHALEIRVTQLAQMIHTMSRPTHKLHVNTSPGVGVPVSTFEHDDDDDDDDDEDEDPPSASIDDSSDAFKTPGEERPIHDYDDFGDDEVDDSSRKRAARTLSLGQLTLGKPKHSQKPGAGVDL</sequence>
<feature type="region of interest" description="Disordered" evidence="1">
    <location>
        <begin position="316"/>
        <end position="335"/>
    </location>
</feature>
<feature type="region of interest" description="Disordered" evidence="1">
    <location>
        <begin position="233"/>
        <end position="269"/>
    </location>
</feature>
<dbReference type="AlphaFoldDB" id="A0A553ICW8"/>